<dbReference type="AlphaFoldDB" id="A0A9Q7SA82"/>
<evidence type="ECO:0000313" key="3">
    <source>
        <dbReference type="EMBL" id="SHW82013.1"/>
    </source>
</evidence>
<reference evidence="3 4" key="1">
    <citation type="submission" date="2016-11" db="EMBL/GenBank/DDBJ databases">
        <authorList>
            <consortium name="Pathogen Informatics"/>
        </authorList>
    </citation>
    <scope>NUCLEOTIDE SEQUENCE [LARGE SCALE GENOMIC DNA]</scope>
    <source>
        <strain evidence="3 4">968</strain>
    </source>
</reference>
<gene>
    <name evidence="3" type="ORF">SAMEA2275694_00246</name>
</gene>
<evidence type="ECO:0000259" key="2">
    <source>
        <dbReference type="Pfam" id="PF03457"/>
    </source>
</evidence>
<dbReference type="Proteomes" id="UP000185183">
    <property type="component" value="Unassembled WGS sequence"/>
</dbReference>
<dbReference type="Pfam" id="PF03457">
    <property type="entry name" value="HA"/>
    <property type="match status" value="3"/>
</dbReference>
<name>A0A9Q7SA82_9MYCO</name>
<dbReference type="Gene3D" id="6.10.140.530">
    <property type="match status" value="3"/>
</dbReference>
<evidence type="ECO:0000256" key="1">
    <source>
        <dbReference type="SAM" id="MobiDB-lite"/>
    </source>
</evidence>
<feature type="domain" description="Helicase-associated" evidence="2">
    <location>
        <begin position="246"/>
        <end position="308"/>
    </location>
</feature>
<feature type="domain" description="Helicase-associated" evidence="2">
    <location>
        <begin position="101"/>
        <end position="161"/>
    </location>
</feature>
<dbReference type="GO" id="GO:0004386">
    <property type="term" value="F:helicase activity"/>
    <property type="evidence" value="ECO:0007669"/>
    <property type="project" value="UniProtKB-KW"/>
</dbReference>
<dbReference type="RefSeq" id="WP_079461837.1">
    <property type="nucleotide sequence ID" value="NZ_FSCP01000001.1"/>
</dbReference>
<protein>
    <submittedName>
        <fullName evidence="3">Helicase</fullName>
    </submittedName>
</protein>
<sequence>MTSTLCLESRPTGLVPSEDVRAEPSSDAREDARSAKFSRDAVRYLLEYIAANGHAHIPRDYVCADGFQLGARSNNWRRRKISPEFIARLDRVKLWRWTAEEARWDARFALLTEYIQEHGDARPPARWRSVDGFRLGGWVARQRALYREGHLDPDRTARLEECPGWVWEHPTNLRWAEAYKLLCRYVDEHGTAAVPLSYTHSEGYRLGDWAAAQRYYFKTGSMSKERAQLLESQPGWSWTRESARSDEQWECGFNHLLWLVGQTGFADVPAGYRTPDGFRLGPWAYSQRSQQRDGTLDPERAARLNAIPGWTWHIEPSRKIAPPYSTLVSAGASS</sequence>
<evidence type="ECO:0000313" key="4">
    <source>
        <dbReference type="Proteomes" id="UP000185183"/>
    </source>
</evidence>
<proteinExistence type="predicted"/>
<dbReference type="PANTHER" id="PTHR33418">
    <property type="entry name" value="HELICASE-ASSOCIATED"/>
    <property type="match status" value="1"/>
</dbReference>
<keyword evidence="3" id="KW-0547">Nucleotide-binding</keyword>
<organism evidence="3 4">
    <name type="scientific">Mycobacteroides abscessus subsp. bolletii</name>
    <dbReference type="NCBI Taxonomy" id="319705"/>
    <lineage>
        <taxon>Bacteria</taxon>
        <taxon>Bacillati</taxon>
        <taxon>Actinomycetota</taxon>
        <taxon>Actinomycetes</taxon>
        <taxon>Mycobacteriales</taxon>
        <taxon>Mycobacteriaceae</taxon>
        <taxon>Mycobacteroides</taxon>
        <taxon>Mycobacteroides abscessus</taxon>
    </lineage>
</organism>
<dbReference type="EMBL" id="FSFA01000001">
    <property type="protein sequence ID" value="SHW82013.1"/>
    <property type="molecule type" value="Genomic_DNA"/>
</dbReference>
<keyword evidence="3" id="KW-0347">Helicase</keyword>
<keyword evidence="3" id="KW-0378">Hydrolase</keyword>
<feature type="region of interest" description="Disordered" evidence="1">
    <location>
        <begin position="1"/>
        <end position="34"/>
    </location>
</feature>
<accession>A0A9Q7SA82</accession>
<comment type="caution">
    <text evidence="3">The sequence shown here is derived from an EMBL/GenBank/DDBJ whole genome shotgun (WGS) entry which is preliminary data.</text>
</comment>
<keyword evidence="3" id="KW-0067">ATP-binding</keyword>
<dbReference type="InterPro" id="IPR005114">
    <property type="entry name" value="Helicase_assoc"/>
</dbReference>
<feature type="compositionally biased region" description="Basic and acidic residues" evidence="1">
    <location>
        <begin position="18"/>
        <end position="34"/>
    </location>
</feature>
<dbReference type="PANTHER" id="PTHR33418:SF1">
    <property type="entry name" value="HELICASE-ASSOCIATED DOMAIN-CONTAINING PROTEIN"/>
    <property type="match status" value="1"/>
</dbReference>
<feature type="domain" description="Helicase-associated" evidence="2">
    <location>
        <begin position="174"/>
        <end position="232"/>
    </location>
</feature>